<evidence type="ECO:0000313" key="2">
    <source>
        <dbReference type="EMBL" id="UJF34655.1"/>
    </source>
</evidence>
<organism evidence="2 3">
    <name type="scientific">Paenibacillus hexagrammi</name>
    <dbReference type="NCBI Taxonomy" id="2908839"/>
    <lineage>
        <taxon>Bacteria</taxon>
        <taxon>Bacillati</taxon>
        <taxon>Bacillota</taxon>
        <taxon>Bacilli</taxon>
        <taxon>Bacillales</taxon>
        <taxon>Paenibacillaceae</taxon>
        <taxon>Paenibacillus</taxon>
    </lineage>
</organism>
<dbReference type="Pfam" id="PF09983">
    <property type="entry name" value="JetD_C"/>
    <property type="match status" value="1"/>
</dbReference>
<dbReference type="InterPro" id="IPR024534">
    <property type="entry name" value="JetD_C"/>
</dbReference>
<keyword evidence="3" id="KW-1185">Reference proteome</keyword>
<feature type="domain" description="Wadjet protein JetD C-terminal" evidence="1">
    <location>
        <begin position="173"/>
        <end position="268"/>
    </location>
</feature>
<protein>
    <submittedName>
        <fullName evidence="2">DUF2220 domain-containing protein</fullName>
    </submittedName>
</protein>
<evidence type="ECO:0000313" key="3">
    <source>
        <dbReference type="Proteomes" id="UP001649230"/>
    </source>
</evidence>
<dbReference type="Proteomes" id="UP001649230">
    <property type="component" value="Chromosome"/>
</dbReference>
<evidence type="ECO:0000259" key="1">
    <source>
        <dbReference type="Pfam" id="PF09983"/>
    </source>
</evidence>
<accession>A0ABY3SM96</accession>
<dbReference type="RefSeq" id="WP_235121229.1">
    <property type="nucleotide sequence ID" value="NZ_CP090978.1"/>
</dbReference>
<sequence>MNPKPKIIHFLQSYKKAKISLTELEALFPGNACSYDQFAGAVLELEADGILEIMKSKGRTGRQPSLAYQYKLARSVLMQDVREQVHRARLHMHEAISLDAYYSLDAAEWLQDLPYLQQIDDYLKRHGLPSTTVPAPERSYELVRNEKWISEGQGKELLERIKIWDKLRIVPAADPLMMAVNPRSLANAHHLHFIVENKTTYQALLQELPFMPFSTLIYGCGKKIIKSIELLPMQLPLDCASGHHFYYFGDVDREGLNIWYALDQRVRQLYDVPLQPALPFMKHSCINHTPRARSISGRTKRR</sequence>
<reference evidence="2 3" key="1">
    <citation type="journal article" date="2024" name="Int. J. Syst. Evol. Microbiol.">
        <title>Paenibacillus hexagrammi sp. nov., a novel bacterium isolated from the gut content of Hexagrammos agrammus.</title>
        <authorList>
            <person name="Jung H.K."/>
            <person name="Kim D.G."/>
            <person name="Zin H."/>
            <person name="Park J."/>
            <person name="Jung H."/>
            <person name="Kim Y.O."/>
            <person name="Kong H.J."/>
            <person name="Kim J.W."/>
            <person name="Kim Y.S."/>
        </authorList>
    </citation>
    <scope>NUCLEOTIDE SEQUENCE [LARGE SCALE GENOMIC DNA]</scope>
    <source>
        <strain evidence="2 3">YPD9-1</strain>
    </source>
</reference>
<proteinExistence type="predicted"/>
<dbReference type="EMBL" id="CP090978">
    <property type="protein sequence ID" value="UJF34655.1"/>
    <property type="molecule type" value="Genomic_DNA"/>
</dbReference>
<gene>
    <name evidence="2" type="ORF">L0M14_05625</name>
</gene>
<name>A0ABY3SM96_9BACL</name>